<organism evidence="1 2">
    <name type="scientific">Brevibacillus panacihumi W25</name>
    <dbReference type="NCBI Taxonomy" id="1408254"/>
    <lineage>
        <taxon>Bacteria</taxon>
        <taxon>Bacillati</taxon>
        <taxon>Bacillota</taxon>
        <taxon>Bacilli</taxon>
        <taxon>Bacillales</taxon>
        <taxon>Paenibacillaceae</taxon>
        <taxon>Brevibacillus</taxon>
    </lineage>
</organism>
<dbReference type="Proteomes" id="UP000017973">
    <property type="component" value="Unassembled WGS sequence"/>
</dbReference>
<reference evidence="1 2" key="1">
    <citation type="journal article" date="2014" name="Genome Announc.">
        <title>Draft Genome Sequence of Brevibacillus panacihumi Strain W25, a Halotolerant Hydrocarbon-Degrading Bacterium.</title>
        <authorList>
            <person name="Wang X."/>
            <person name="Jin D."/>
            <person name="Zhou L."/>
            <person name="Wu L."/>
            <person name="An W."/>
            <person name="Chen Y."/>
            <person name="Zhao L."/>
        </authorList>
    </citation>
    <scope>NUCLEOTIDE SEQUENCE [LARGE SCALE GENOMIC DNA]</scope>
    <source>
        <strain evidence="1 2">W25</strain>
    </source>
</reference>
<evidence type="ECO:0000313" key="1">
    <source>
        <dbReference type="EMBL" id="EST54632.1"/>
    </source>
</evidence>
<dbReference type="eggNOG" id="COG4584">
    <property type="taxonomic scope" value="Bacteria"/>
</dbReference>
<dbReference type="HOGENOM" id="CLU_1999573_0_0_9"/>
<sequence length="124" mass="14705">MLKMPQQHYIRFLREVEECSVNEIAERVGVHWRTAKKYTDQTDWNASMKKRKGRSPVMVRLWRSSIRGWRRTVWSPVSSDTQVCAFSNVCATNINLLVGNVQYWPTCSDERMKWNWIVPKRTNG</sequence>
<proteinExistence type="predicted"/>
<evidence type="ECO:0000313" key="2">
    <source>
        <dbReference type="Proteomes" id="UP000017973"/>
    </source>
</evidence>
<dbReference type="EMBL" id="AYJU01000016">
    <property type="protein sequence ID" value="EST54632.1"/>
    <property type="molecule type" value="Genomic_DNA"/>
</dbReference>
<comment type="caution">
    <text evidence="1">The sequence shown here is derived from an EMBL/GenBank/DDBJ whole genome shotgun (WGS) entry which is preliminary data.</text>
</comment>
<accession>V6M8P4</accession>
<keyword evidence="2" id="KW-1185">Reference proteome</keyword>
<protein>
    <submittedName>
        <fullName evidence="1">Uncharacterized protein</fullName>
    </submittedName>
</protein>
<dbReference type="AlphaFoldDB" id="V6M8P4"/>
<gene>
    <name evidence="1" type="ORF">T458_14720</name>
</gene>
<name>V6M8P4_9BACL</name>